<evidence type="ECO:0000256" key="3">
    <source>
        <dbReference type="ARBA" id="ARBA00023002"/>
    </source>
</evidence>
<reference evidence="6" key="2">
    <citation type="submission" date="2020-02" db="EMBL/GenBank/DDBJ databases">
        <authorList>
            <person name="Gilchrist C.L.M."/>
            <person name="Chooi Y.-H."/>
        </authorList>
    </citation>
    <scope>NUCLEOTIDE SEQUENCE</scope>
    <source>
        <strain evidence="6">MST-FP2251</strain>
    </source>
</reference>
<comment type="similarity">
    <text evidence="1">Belongs to the paxM FAD-dependent monooxygenase family.</text>
</comment>
<name>A0AAD4GQC7_ASPNN</name>
<proteinExistence type="inferred from homology"/>
<dbReference type="GO" id="GO:0004497">
    <property type="term" value="F:monooxygenase activity"/>
    <property type="evidence" value="ECO:0007669"/>
    <property type="project" value="UniProtKB-KW"/>
</dbReference>
<feature type="domain" description="FAD-dependent oxidoreductase 2 FAD-binding" evidence="5">
    <location>
        <begin position="29"/>
        <end position="61"/>
    </location>
</feature>
<evidence type="ECO:0000256" key="2">
    <source>
        <dbReference type="ARBA" id="ARBA00022630"/>
    </source>
</evidence>
<dbReference type="Gene3D" id="3.50.50.60">
    <property type="entry name" value="FAD/NAD(P)-binding domain"/>
    <property type="match status" value="1"/>
</dbReference>
<evidence type="ECO:0000256" key="1">
    <source>
        <dbReference type="ARBA" id="ARBA00007992"/>
    </source>
</evidence>
<evidence type="ECO:0000313" key="7">
    <source>
        <dbReference type="Proteomes" id="UP001194746"/>
    </source>
</evidence>
<sequence>MDSTTFPVLETVMCSCSAPERYPATIINVLVIGAGLGGLFAAIELWRHGHTVQVVECKDQIEGLGDFVGIAPSVTRQMKKWPGMTDIYHSIIYRSRLTIYKHDGDLLGGPFHIQEGVDHLPTPVSRPKLIEALFGYFILLGIPVRFGKKAVEYWKSVDRAKAGVVTEQGEQIEADLEIAADGVGSTSWKQIASQVDEPRSSGFSVYRVAYPTSRIYHSAMLVERHHLKEGADDICHLFLGRNAHKIENAFIFFWDHGHATELWNCCLDPSAVLNEMDKSHPEHLGHVVLHEVPTICLLMDEPIDRVQAIFDLYRTYVDHGTEAALKEFQASVVGQPVEAPPPTKNPPSSERKPHQLDFFFNNGFVVLSIYTPNFAQVRANKVSVVTVEGRDSGKIFYSELPERRRRCWAVSI</sequence>
<dbReference type="EMBL" id="VCAU01000097">
    <property type="protein sequence ID" value="KAF9885372.1"/>
    <property type="molecule type" value="Genomic_DNA"/>
</dbReference>
<evidence type="ECO:0000313" key="6">
    <source>
        <dbReference type="EMBL" id="KAF9885372.1"/>
    </source>
</evidence>
<dbReference type="InterPro" id="IPR050493">
    <property type="entry name" value="FAD-dep_Monooxygenase_BioMet"/>
</dbReference>
<comment type="caution">
    <text evidence="6">The sequence shown here is derived from an EMBL/GenBank/DDBJ whole genome shotgun (WGS) entry which is preliminary data.</text>
</comment>
<dbReference type="Proteomes" id="UP001194746">
    <property type="component" value="Unassembled WGS sequence"/>
</dbReference>
<dbReference type="Pfam" id="PF00890">
    <property type="entry name" value="FAD_binding_2"/>
    <property type="match status" value="1"/>
</dbReference>
<keyword evidence="4" id="KW-0503">Monooxygenase</keyword>
<dbReference type="InterPro" id="IPR036188">
    <property type="entry name" value="FAD/NAD-bd_sf"/>
</dbReference>
<evidence type="ECO:0000256" key="4">
    <source>
        <dbReference type="ARBA" id="ARBA00023033"/>
    </source>
</evidence>
<dbReference type="PANTHER" id="PTHR13789:SF236">
    <property type="entry name" value="MONOOXYGENASE, PUTATIVE (AFU_ORTHOLOGUE AFUA_6G12060)-RELATED"/>
    <property type="match status" value="1"/>
</dbReference>
<gene>
    <name evidence="6" type="ORF">FE257_012990</name>
</gene>
<evidence type="ECO:0000259" key="5">
    <source>
        <dbReference type="Pfam" id="PF00890"/>
    </source>
</evidence>
<keyword evidence="2" id="KW-0285">Flavoprotein</keyword>
<dbReference type="AlphaFoldDB" id="A0AAD4GQC7"/>
<reference evidence="6" key="1">
    <citation type="journal article" date="2019" name="Beilstein J. Org. Chem.">
        <title>Nanangenines: drimane sesquiterpenoids as the dominant metabolite cohort of a novel Australian fungus, Aspergillus nanangensis.</title>
        <authorList>
            <person name="Lacey H.J."/>
            <person name="Gilchrist C.L.M."/>
            <person name="Crombie A."/>
            <person name="Kalaitzis J.A."/>
            <person name="Vuong D."/>
            <person name="Rutledge P.J."/>
            <person name="Turner P."/>
            <person name="Pitt J.I."/>
            <person name="Lacey E."/>
            <person name="Chooi Y.H."/>
            <person name="Piggott A.M."/>
        </authorList>
    </citation>
    <scope>NUCLEOTIDE SEQUENCE</scope>
    <source>
        <strain evidence="6">MST-FP2251</strain>
    </source>
</reference>
<organism evidence="6 7">
    <name type="scientific">Aspergillus nanangensis</name>
    <dbReference type="NCBI Taxonomy" id="2582783"/>
    <lineage>
        <taxon>Eukaryota</taxon>
        <taxon>Fungi</taxon>
        <taxon>Dikarya</taxon>
        <taxon>Ascomycota</taxon>
        <taxon>Pezizomycotina</taxon>
        <taxon>Eurotiomycetes</taxon>
        <taxon>Eurotiomycetidae</taxon>
        <taxon>Eurotiales</taxon>
        <taxon>Aspergillaceae</taxon>
        <taxon>Aspergillus</taxon>
        <taxon>Aspergillus subgen. Circumdati</taxon>
    </lineage>
</organism>
<dbReference type="SUPFAM" id="SSF51905">
    <property type="entry name" value="FAD/NAD(P)-binding domain"/>
    <property type="match status" value="1"/>
</dbReference>
<keyword evidence="3" id="KW-0560">Oxidoreductase</keyword>
<protein>
    <recommendedName>
        <fullName evidence="5">FAD-dependent oxidoreductase 2 FAD-binding domain-containing protein</fullName>
    </recommendedName>
</protein>
<keyword evidence="7" id="KW-1185">Reference proteome</keyword>
<accession>A0AAD4GQC7</accession>
<dbReference type="InterPro" id="IPR003953">
    <property type="entry name" value="FAD-dep_OxRdtase_2_FAD-bd"/>
</dbReference>
<dbReference type="PANTHER" id="PTHR13789">
    <property type="entry name" value="MONOOXYGENASE"/>
    <property type="match status" value="1"/>
</dbReference>